<accession>A0A9J6B004</accession>
<sequence>MIDIQNEEKMARMEQELEILRKELCQVRDLAKLSATTFPTFKTPIFFAKVDLPSADLSNQPEQTQHALIHGRVPPASPTTVRTVPDLSNHDPTILTMQQILEAHVAPPYKPHVPPRYVTRAPTFIMPAVVNVSYELSLTNKEDRPTDTQIIPKSLRLLHTFHTQALAYQNPPRPYVPVQAPIHQNRSTYASRPCPNLEARNARTYTPIAKPYTQFFERLRIAGVPQPFEEKLPDPIPHSFDGNKRCTYHLGIQGHHIEDCCGLKNQIKSLIRRGVIKCTPAPPTMNINLLPNHENRKVNMVTLDEEYGVLDCPDIDEADAMTSSAQPVIVVQLRDPLTVQTYLPRVVVTTLITRKPEYDTKANMKNLDHRSVCKRAREASSEG</sequence>
<keyword evidence="2" id="KW-1185">Reference proteome</keyword>
<organism evidence="1 2">
    <name type="scientific">Solanum commersonii</name>
    <name type="common">Commerson's wild potato</name>
    <name type="synonym">Commerson's nightshade</name>
    <dbReference type="NCBI Taxonomy" id="4109"/>
    <lineage>
        <taxon>Eukaryota</taxon>
        <taxon>Viridiplantae</taxon>
        <taxon>Streptophyta</taxon>
        <taxon>Embryophyta</taxon>
        <taxon>Tracheophyta</taxon>
        <taxon>Spermatophyta</taxon>
        <taxon>Magnoliopsida</taxon>
        <taxon>eudicotyledons</taxon>
        <taxon>Gunneridae</taxon>
        <taxon>Pentapetalae</taxon>
        <taxon>asterids</taxon>
        <taxon>lamiids</taxon>
        <taxon>Solanales</taxon>
        <taxon>Solanaceae</taxon>
        <taxon>Solanoideae</taxon>
        <taxon>Solaneae</taxon>
        <taxon>Solanum</taxon>
    </lineage>
</organism>
<dbReference type="OrthoDB" id="10678196at2759"/>
<dbReference type="AlphaFoldDB" id="A0A9J6B004"/>
<dbReference type="EMBL" id="JACXVP010000001">
    <property type="protein sequence ID" value="KAG5629866.1"/>
    <property type="molecule type" value="Genomic_DNA"/>
</dbReference>
<name>A0A9J6B004_SOLCO</name>
<protein>
    <submittedName>
        <fullName evidence="1">Uncharacterized protein</fullName>
    </submittedName>
</protein>
<dbReference type="PANTHER" id="PTHR32108">
    <property type="entry name" value="DNA-DIRECTED RNA POLYMERASE SUBUNIT ALPHA"/>
    <property type="match status" value="1"/>
</dbReference>
<dbReference type="Proteomes" id="UP000824120">
    <property type="component" value="Chromosome 1"/>
</dbReference>
<comment type="caution">
    <text evidence="1">The sequence shown here is derived from an EMBL/GenBank/DDBJ whole genome shotgun (WGS) entry which is preliminary data.</text>
</comment>
<gene>
    <name evidence="1" type="ORF">H5410_001583</name>
</gene>
<evidence type="ECO:0000313" key="2">
    <source>
        <dbReference type="Proteomes" id="UP000824120"/>
    </source>
</evidence>
<reference evidence="1 2" key="1">
    <citation type="submission" date="2020-09" db="EMBL/GenBank/DDBJ databases">
        <title>De no assembly of potato wild relative species, Solanum commersonii.</title>
        <authorList>
            <person name="Cho K."/>
        </authorList>
    </citation>
    <scope>NUCLEOTIDE SEQUENCE [LARGE SCALE GENOMIC DNA]</scope>
    <source>
        <strain evidence="1">LZ3.2</strain>
        <tissue evidence="1">Leaf</tissue>
    </source>
</reference>
<proteinExistence type="predicted"/>
<evidence type="ECO:0000313" key="1">
    <source>
        <dbReference type="EMBL" id="KAG5629866.1"/>
    </source>
</evidence>